<dbReference type="EMBL" id="JBHRXI010000031">
    <property type="protein sequence ID" value="MFC3616076.1"/>
    <property type="molecule type" value="Genomic_DNA"/>
</dbReference>
<evidence type="ECO:0000259" key="1">
    <source>
        <dbReference type="Pfam" id="PF13683"/>
    </source>
</evidence>
<dbReference type="Pfam" id="PF13683">
    <property type="entry name" value="rve_3"/>
    <property type="match status" value="1"/>
</dbReference>
<dbReference type="InterPro" id="IPR001584">
    <property type="entry name" value="Integrase_cat-core"/>
</dbReference>
<protein>
    <submittedName>
        <fullName evidence="2">Integrase core domain-containing protein</fullName>
    </submittedName>
</protein>
<dbReference type="RefSeq" id="WP_386737380.1">
    <property type="nucleotide sequence ID" value="NZ_JBHRXI010000031.1"/>
</dbReference>
<name>A0ABV7TM09_9RHOB</name>
<feature type="non-terminal residue" evidence="2">
    <location>
        <position position="1"/>
    </location>
</feature>
<keyword evidence="3" id="KW-1185">Reference proteome</keyword>
<reference evidence="3" key="1">
    <citation type="journal article" date="2019" name="Int. J. Syst. Evol. Microbiol.">
        <title>The Global Catalogue of Microorganisms (GCM) 10K type strain sequencing project: providing services to taxonomists for standard genome sequencing and annotation.</title>
        <authorList>
            <consortium name="The Broad Institute Genomics Platform"/>
            <consortium name="The Broad Institute Genome Sequencing Center for Infectious Disease"/>
            <person name="Wu L."/>
            <person name="Ma J."/>
        </authorList>
    </citation>
    <scope>NUCLEOTIDE SEQUENCE [LARGE SCALE GENOMIC DNA]</scope>
    <source>
        <strain evidence="3">KCTC 42911</strain>
    </source>
</reference>
<proteinExistence type="predicted"/>
<dbReference type="Proteomes" id="UP001595629">
    <property type="component" value="Unassembled WGS sequence"/>
</dbReference>
<evidence type="ECO:0000313" key="3">
    <source>
        <dbReference type="Proteomes" id="UP001595629"/>
    </source>
</evidence>
<accession>A0ABV7TM09</accession>
<gene>
    <name evidence="2" type="ORF">ACFORG_20185</name>
</gene>
<organism evidence="2 3">
    <name type="scientific">Lutimaribacter marinistellae</name>
    <dbReference type="NCBI Taxonomy" id="1820329"/>
    <lineage>
        <taxon>Bacteria</taxon>
        <taxon>Pseudomonadati</taxon>
        <taxon>Pseudomonadota</taxon>
        <taxon>Alphaproteobacteria</taxon>
        <taxon>Rhodobacterales</taxon>
        <taxon>Roseobacteraceae</taxon>
        <taxon>Lutimaribacter</taxon>
    </lineage>
</organism>
<comment type="caution">
    <text evidence="2">The sequence shown here is derived from an EMBL/GenBank/DDBJ whole genome shotgun (WGS) entry which is preliminary data.</text>
</comment>
<evidence type="ECO:0000313" key="2">
    <source>
        <dbReference type="EMBL" id="MFC3616076.1"/>
    </source>
</evidence>
<sequence>DWRRHYNEDRPHSAIGYNVPIAMHYPDGVTSPSS</sequence>
<feature type="domain" description="Integrase catalytic" evidence="1">
    <location>
        <begin position="1"/>
        <end position="20"/>
    </location>
</feature>